<name>A0A0A2HML7_CLOBO</name>
<dbReference type="AlphaFoldDB" id="A0A0A2HML7"/>
<evidence type="ECO:0000313" key="2">
    <source>
        <dbReference type="EMBL" id="QRI52187.1"/>
    </source>
</evidence>
<dbReference type="EMBL" id="SGKC01000031">
    <property type="protein sequence ID" value="NEZ93084.1"/>
    <property type="molecule type" value="Genomic_DNA"/>
</dbReference>
<dbReference type="Proteomes" id="UP000473887">
    <property type="component" value="Unassembled WGS sequence"/>
</dbReference>
<reference evidence="1 3" key="2">
    <citation type="submission" date="2019-02" db="EMBL/GenBank/DDBJ databases">
        <title>Genome sequencing of Clostridium botulinum clinical isolates.</title>
        <authorList>
            <person name="Brunt J."/>
            <person name="Van Vliet A.H.M."/>
            <person name="Stringer S.C."/>
            <person name="Grant K.A."/>
            <person name="Carter A.C."/>
            <person name="Peck M.W."/>
        </authorList>
    </citation>
    <scope>NUCLEOTIDE SEQUENCE [LARGE SCALE GENOMIC DNA]</scope>
    <source>
        <strain evidence="1 3">H142660711</strain>
    </source>
</reference>
<dbReference type="Proteomes" id="UP000663464">
    <property type="component" value="Chromosome"/>
</dbReference>
<gene>
    <name evidence="1" type="ORF">EXM69_14310</name>
    <name evidence="2" type="ORF">JQS73_12135</name>
</gene>
<evidence type="ECO:0000313" key="3">
    <source>
        <dbReference type="Proteomes" id="UP000473887"/>
    </source>
</evidence>
<reference evidence="2" key="3">
    <citation type="submission" date="2021-02" db="EMBL/GenBank/DDBJ databases">
        <authorList>
            <person name="Dover N."/>
            <person name="Barash J.R."/>
            <person name="Bell J.M."/>
            <person name="Sylvester M.D."/>
            <person name="Arnon S."/>
        </authorList>
    </citation>
    <scope>NUCLEOTIDE SEQUENCE</scope>
    <source>
        <strain evidence="2">IBCA10-7060</strain>
    </source>
</reference>
<evidence type="ECO:0000313" key="1">
    <source>
        <dbReference type="EMBL" id="NEZ93084.1"/>
    </source>
</evidence>
<reference evidence="2 4" key="1">
    <citation type="journal article" date="2014" name="J. Infect. Dis.">
        <title>Molecular characterization of a novel botulinum neurotoxin type H gene.</title>
        <authorList>
            <person name="Dover N."/>
            <person name="Barash J.R."/>
            <person name="Hill K.K."/>
            <person name="Xie G."/>
            <person name="Arnon S.S."/>
        </authorList>
    </citation>
    <scope>NUCLEOTIDE SEQUENCE [LARGE SCALE GENOMIC DNA]</scope>
    <source>
        <strain evidence="2 4">IBCA10-7060</strain>
    </source>
</reference>
<dbReference type="EMBL" id="CP069280">
    <property type="protein sequence ID" value="QRI52187.1"/>
    <property type="molecule type" value="Genomic_DNA"/>
</dbReference>
<dbReference type="RefSeq" id="WP_039774191.1">
    <property type="nucleotide sequence ID" value="NZ_CP069280.1"/>
</dbReference>
<organism evidence="1 3">
    <name type="scientific">Clostridium botulinum</name>
    <dbReference type="NCBI Taxonomy" id="1491"/>
    <lineage>
        <taxon>Bacteria</taxon>
        <taxon>Bacillati</taxon>
        <taxon>Bacillota</taxon>
        <taxon>Clostridia</taxon>
        <taxon>Eubacteriales</taxon>
        <taxon>Clostridiaceae</taxon>
        <taxon>Clostridium</taxon>
    </lineage>
</organism>
<protein>
    <submittedName>
        <fullName evidence="1">Uncharacterized protein</fullName>
    </submittedName>
</protein>
<proteinExistence type="predicted"/>
<sequence>MSNNSVSDHAAYYPSITQKYHDLTMMYLEKNFKFAKSSPSDLIKEYMKVYEDLRSTYKELKTK</sequence>
<accession>A0A0A2HML7</accession>
<evidence type="ECO:0000313" key="4">
    <source>
        <dbReference type="Proteomes" id="UP000663464"/>
    </source>
</evidence>